<dbReference type="PANTHER" id="PTHR23112">
    <property type="entry name" value="G PROTEIN-COUPLED RECEPTOR 157-RELATED"/>
    <property type="match status" value="1"/>
</dbReference>
<dbReference type="AlphaFoldDB" id="A0AAD9I7Z6"/>
<dbReference type="Proteomes" id="UP001217918">
    <property type="component" value="Unassembled WGS sequence"/>
</dbReference>
<evidence type="ECO:0000256" key="3">
    <source>
        <dbReference type="ARBA" id="ARBA00022989"/>
    </source>
</evidence>
<feature type="transmembrane region" description="Helical" evidence="6">
    <location>
        <begin position="49"/>
        <end position="71"/>
    </location>
</feature>
<comment type="caution">
    <text evidence="8">The sequence shown here is derived from an EMBL/GenBank/DDBJ whole genome shotgun (WGS) entry which is preliminary data.</text>
</comment>
<dbReference type="Pfam" id="PF00002">
    <property type="entry name" value="7tm_2"/>
    <property type="match status" value="1"/>
</dbReference>
<protein>
    <recommendedName>
        <fullName evidence="7">G-protein coupled receptors family 2 profile 2 domain-containing protein</fullName>
    </recommendedName>
</protein>
<proteinExistence type="predicted"/>
<keyword evidence="3 6" id="KW-1133">Transmembrane helix</keyword>
<feature type="transmembrane region" description="Helical" evidence="6">
    <location>
        <begin position="324"/>
        <end position="346"/>
    </location>
</feature>
<dbReference type="InterPro" id="IPR000832">
    <property type="entry name" value="GPCR_2_secretin-like"/>
</dbReference>
<evidence type="ECO:0000256" key="2">
    <source>
        <dbReference type="ARBA" id="ARBA00022692"/>
    </source>
</evidence>
<feature type="transmembrane region" description="Helical" evidence="6">
    <location>
        <begin position="16"/>
        <end position="37"/>
    </location>
</feature>
<feature type="transmembrane region" description="Helical" evidence="6">
    <location>
        <begin position="122"/>
        <end position="142"/>
    </location>
</feature>
<dbReference type="SUPFAM" id="SSF81321">
    <property type="entry name" value="Family A G protein-coupled receptor-like"/>
    <property type="match status" value="1"/>
</dbReference>
<reference evidence="8" key="1">
    <citation type="journal article" date="2023" name="Mol. Plant Microbe Interact.">
        <title>Elucidating the Obligate Nature and Biological Capacity of an Invasive Fungal Corn Pathogen.</title>
        <authorList>
            <person name="MacCready J.S."/>
            <person name="Roggenkamp E.M."/>
            <person name="Gdanetz K."/>
            <person name="Chilvers M.I."/>
        </authorList>
    </citation>
    <scope>NUCLEOTIDE SEQUENCE</scope>
    <source>
        <strain evidence="8">PM02</strain>
    </source>
</reference>
<keyword evidence="2 6" id="KW-0812">Transmembrane</keyword>
<dbReference type="PROSITE" id="PS50261">
    <property type="entry name" value="G_PROTEIN_RECEP_F2_4"/>
    <property type="match status" value="1"/>
</dbReference>
<organism evidence="8 9">
    <name type="scientific">Phyllachora maydis</name>
    <dbReference type="NCBI Taxonomy" id="1825666"/>
    <lineage>
        <taxon>Eukaryota</taxon>
        <taxon>Fungi</taxon>
        <taxon>Dikarya</taxon>
        <taxon>Ascomycota</taxon>
        <taxon>Pezizomycotina</taxon>
        <taxon>Sordariomycetes</taxon>
        <taxon>Sordariomycetidae</taxon>
        <taxon>Phyllachorales</taxon>
        <taxon>Phyllachoraceae</taxon>
        <taxon>Phyllachora</taxon>
    </lineage>
</organism>
<evidence type="ECO:0000256" key="1">
    <source>
        <dbReference type="ARBA" id="ARBA00004141"/>
    </source>
</evidence>
<feature type="transmembrane region" description="Helical" evidence="6">
    <location>
        <begin position="366"/>
        <end position="385"/>
    </location>
</feature>
<dbReference type="CDD" id="cd13952">
    <property type="entry name" value="7tm_classB"/>
    <property type="match status" value="1"/>
</dbReference>
<dbReference type="Gene3D" id="1.20.1070.10">
    <property type="entry name" value="Rhodopsin 7-helix transmembrane proteins"/>
    <property type="match status" value="1"/>
</dbReference>
<evidence type="ECO:0000256" key="6">
    <source>
        <dbReference type="SAM" id="Phobius"/>
    </source>
</evidence>
<feature type="compositionally biased region" description="Basic and acidic residues" evidence="5">
    <location>
        <begin position="433"/>
        <end position="451"/>
    </location>
</feature>
<dbReference type="GO" id="GO:0007189">
    <property type="term" value="P:adenylate cyclase-activating G protein-coupled receptor signaling pathway"/>
    <property type="evidence" value="ECO:0007669"/>
    <property type="project" value="TreeGrafter"/>
</dbReference>
<evidence type="ECO:0000313" key="8">
    <source>
        <dbReference type="EMBL" id="KAK2072279.1"/>
    </source>
</evidence>
<feature type="transmembrane region" description="Helical" evidence="6">
    <location>
        <begin position="83"/>
        <end position="110"/>
    </location>
</feature>
<dbReference type="PANTHER" id="PTHR23112:SF22">
    <property type="entry name" value="G-PROTEIN COUPLED RECEPTOR"/>
    <property type="match status" value="1"/>
</dbReference>
<name>A0AAD9I7Z6_9PEZI</name>
<comment type="subcellular location">
    <subcellularLocation>
        <location evidence="1">Membrane</location>
        <topology evidence="1">Multi-pass membrane protein</topology>
    </subcellularLocation>
</comment>
<feature type="region of interest" description="Disordered" evidence="5">
    <location>
        <begin position="419"/>
        <end position="483"/>
    </location>
</feature>
<accession>A0AAD9I7Z6</accession>
<dbReference type="GO" id="GO:0005886">
    <property type="term" value="C:plasma membrane"/>
    <property type="evidence" value="ECO:0007669"/>
    <property type="project" value="TreeGrafter"/>
</dbReference>
<feature type="compositionally biased region" description="Low complexity" evidence="5">
    <location>
        <begin position="467"/>
        <end position="483"/>
    </location>
</feature>
<keyword evidence="4 6" id="KW-0472">Membrane</keyword>
<dbReference type="GO" id="GO:0007166">
    <property type="term" value="P:cell surface receptor signaling pathway"/>
    <property type="evidence" value="ECO:0007669"/>
    <property type="project" value="InterPro"/>
</dbReference>
<evidence type="ECO:0000313" key="9">
    <source>
        <dbReference type="Proteomes" id="UP001217918"/>
    </source>
</evidence>
<evidence type="ECO:0000256" key="4">
    <source>
        <dbReference type="ARBA" id="ARBA00023136"/>
    </source>
</evidence>
<feature type="domain" description="G-protein coupled receptors family 2 profile 2" evidence="7">
    <location>
        <begin position="14"/>
        <end position="197"/>
    </location>
</feature>
<dbReference type="InterPro" id="IPR017981">
    <property type="entry name" value="GPCR_2-like_7TM"/>
</dbReference>
<dbReference type="GO" id="GO:0004930">
    <property type="term" value="F:G protein-coupled receptor activity"/>
    <property type="evidence" value="ECO:0007669"/>
    <property type="project" value="InterPro"/>
</dbReference>
<evidence type="ECO:0000256" key="5">
    <source>
        <dbReference type="SAM" id="MobiDB-lite"/>
    </source>
</evidence>
<dbReference type="EMBL" id="JAQQPM010000006">
    <property type="protein sequence ID" value="KAK2072279.1"/>
    <property type="molecule type" value="Genomic_DNA"/>
</dbReference>
<keyword evidence="9" id="KW-1185">Reference proteome</keyword>
<feature type="transmembrane region" description="Helical" evidence="6">
    <location>
        <begin position="166"/>
        <end position="188"/>
    </location>
</feature>
<gene>
    <name evidence="8" type="ORF">P8C59_006643</name>
</gene>
<sequence>MEASHMRKSQLDALSVIERVCSVFSLLGCVFIIGTFCASRAFHKPINRLVFYASFGNLMTNIATLMARSYVGDGNSAACQFQAFLIQMFMPADACWTLAMAVNVYLTFYFKFDAQRLRRMELPYLLICYGVPFTIALTYVFISTPDKGNMYGNATLWCWVRTSWDIFRIATFYGPVWIVILVTIFIYFRAGREIYKKHKQLRQVYYSSHHDPDPLPPMDDLWCSSKTTEVHVTSEVVNRDTIDLSVLGPRGSVAVAVVGSEQQVQVPNAAYSVTISASSRQQQRESLNDMTPPIPSTAAAARQNQNLPVTQPHRRRAAYEANNAAWSYAKCAILFFTAMLVTWIPSSANRVFSVVNAGMVSLPLEFMSAFVLPLQGFWNACIYIVTSWKACKTLGEDIFQFRVDRHRPSVDELVGIHGRIHGEGGQGGGTKTDGSDRHVHFSRMSDKDERGSSVGDGGGGNVRHPSESFSFASSGSAGEKSQV</sequence>
<evidence type="ECO:0000259" key="7">
    <source>
        <dbReference type="PROSITE" id="PS50261"/>
    </source>
</evidence>